<dbReference type="OrthoDB" id="4685598at2759"/>
<protein>
    <submittedName>
        <fullName evidence="1">Uncharacterized protein</fullName>
    </submittedName>
</protein>
<reference evidence="1 2" key="1">
    <citation type="submission" date="2017-03" db="EMBL/GenBank/DDBJ databases">
        <title>Genomes of endolithic fungi from Antarctica.</title>
        <authorList>
            <person name="Coleine C."/>
            <person name="Masonjones S."/>
            <person name="Stajich J.E."/>
        </authorList>
    </citation>
    <scope>NUCLEOTIDE SEQUENCE [LARGE SCALE GENOMIC DNA]</scope>
    <source>
        <strain evidence="1 2">CCFEE 6315</strain>
    </source>
</reference>
<dbReference type="Proteomes" id="UP000308549">
    <property type="component" value="Unassembled WGS sequence"/>
</dbReference>
<gene>
    <name evidence="1" type="ORF">B0A50_02591</name>
</gene>
<keyword evidence="2" id="KW-1185">Reference proteome</keyword>
<name>A0A4U0U5Y0_9PEZI</name>
<dbReference type="AlphaFoldDB" id="A0A4U0U5Y0"/>
<organism evidence="1 2">
    <name type="scientific">Salinomyces thailandicus</name>
    <dbReference type="NCBI Taxonomy" id="706561"/>
    <lineage>
        <taxon>Eukaryota</taxon>
        <taxon>Fungi</taxon>
        <taxon>Dikarya</taxon>
        <taxon>Ascomycota</taxon>
        <taxon>Pezizomycotina</taxon>
        <taxon>Dothideomycetes</taxon>
        <taxon>Dothideomycetidae</taxon>
        <taxon>Mycosphaerellales</taxon>
        <taxon>Teratosphaeriaceae</taxon>
        <taxon>Salinomyces</taxon>
    </lineage>
</organism>
<dbReference type="EMBL" id="NAJL01000011">
    <property type="protein sequence ID" value="TKA30364.1"/>
    <property type="molecule type" value="Genomic_DNA"/>
</dbReference>
<evidence type="ECO:0000313" key="2">
    <source>
        <dbReference type="Proteomes" id="UP000308549"/>
    </source>
</evidence>
<proteinExistence type="predicted"/>
<evidence type="ECO:0000313" key="1">
    <source>
        <dbReference type="EMBL" id="TKA30364.1"/>
    </source>
</evidence>
<sequence>MSPVKSNTAPEVKRFGSASAAGADALPLNMTLLLMGATLSPILDQLLPPSYQMDAILKDMVEELGRLGSLAPGLQLCAEIVGEAEERRRDNFIV</sequence>
<accession>A0A4U0U5Y0</accession>
<comment type="caution">
    <text evidence="1">The sequence shown here is derived from an EMBL/GenBank/DDBJ whole genome shotgun (WGS) entry which is preliminary data.</text>
</comment>